<evidence type="ECO:0000256" key="4">
    <source>
        <dbReference type="ARBA" id="ARBA00023212"/>
    </source>
</evidence>
<protein>
    <recommendedName>
        <fullName evidence="5">Spindle pole body component</fullName>
    </recommendedName>
</protein>
<dbReference type="InterPro" id="IPR042241">
    <property type="entry name" value="GCP_C_sf"/>
</dbReference>
<evidence type="ECO:0000256" key="6">
    <source>
        <dbReference type="SAM" id="MobiDB-lite"/>
    </source>
</evidence>
<dbReference type="Pfam" id="PF04130">
    <property type="entry name" value="GCP_C_terminal"/>
    <property type="match status" value="1"/>
</dbReference>
<keyword evidence="11" id="KW-1185">Reference proteome</keyword>
<feature type="domain" description="Gamma tubulin complex component C-terminal" evidence="7">
    <location>
        <begin position="527"/>
        <end position="832"/>
    </location>
</feature>
<dbReference type="GO" id="GO:0000278">
    <property type="term" value="P:mitotic cell cycle"/>
    <property type="evidence" value="ECO:0007669"/>
    <property type="project" value="TreeGrafter"/>
</dbReference>
<keyword evidence="2 5" id="KW-0963">Cytoplasm</keyword>
<gene>
    <name evidence="10" type="ORF">GOMPHAMPRED_007965</name>
</gene>
<keyword evidence="3 5" id="KW-0493">Microtubule</keyword>
<dbReference type="Pfam" id="PF14609">
    <property type="entry name" value="GCP5-Mod21_N"/>
    <property type="match status" value="1"/>
</dbReference>
<dbReference type="InterPro" id="IPR032797">
    <property type="entry name" value="Mod21_N"/>
</dbReference>
<dbReference type="GO" id="GO:0031122">
    <property type="term" value="P:cytoplasmic microtubule organization"/>
    <property type="evidence" value="ECO:0007669"/>
    <property type="project" value="TreeGrafter"/>
</dbReference>
<dbReference type="GO" id="GO:0005874">
    <property type="term" value="C:microtubule"/>
    <property type="evidence" value="ECO:0007669"/>
    <property type="project" value="UniProtKB-KW"/>
</dbReference>
<evidence type="ECO:0000259" key="9">
    <source>
        <dbReference type="Pfam" id="PF17681"/>
    </source>
</evidence>
<dbReference type="GO" id="GO:0000922">
    <property type="term" value="C:spindle pole"/>
    <property type="evidence" value="ECO:0007669"/>
    <property type="project" value="InterPro"/>
</dbReference>
<evidence type="ECO:0000313" key="10">
    <source>
        <dbReference type="EMBL" id="CAF9913564.1"/>
    </source>
</evidence>
<dbReference type="EMBL" id="CAJPDQ010000008">
    <property type="protein sequence ID" value="CAF9913564.1"/>
    <property type="molecule type" value="Genomic_DNA"/>
</dbReference>
<dbReference type="GO" id="GO:0043015">
    <property type="term" value="F:gamma-tubulin binding"/>
    <property type="evidence" value="ECO:0007669"/>
    <property type="project" value="InterPro"/>
</dbReference>
<comment type="subcellular location">
    <subcellularLocation>
        <location evidence="5">Cytoplasm</location>
        <location evidence="5">Cytoskeleton</location>
        <location evidence="5">Microtubule organizing center</location>
    </subcellularLocation>
</comment>
<dbReference type="Pfam" id="PF17681">
    <property type="entry name" value="GCP_N_terminal"/>
    <property type="match status" value="1"/>
</dbReference>
<evidence type="ECO:0000256" key="5">
    <source>
        <dbReference type="RuleBase" id="RU363050"/>
    </source>
</evidence>
<evidence type="ECO:0000259" key="8">
    <source>
        <dbReference type="Pfam" id="PF14609"/>
    </source>
</evidence>
<proteinExistence type="inferred from homology"/>
<comment type="caution">
    <text evidence="10">The sequence shown here is derived from an EMBL/GenBank/DDBJ whole genome shotgun (WGS) entry which is preliminary data.</text>
</comment>
<sequence length="843" mass="95428">MALPPSISNILSQLIDTFSIADGRGNIHLQRRLATILKDHYLTNSDVATQERFEGVEEKCRILNNDELADALLARYEKLTQWPISWKFDALSFLQHLSDNPVYKTRLEGLESSVPDPSPFELTWVDLLRDDPFDDPEIWKGVDYAASSSGESLGSFEDSQNDQGQQDLTSESASEAGISIFLQAQVDEKGLDNIAAARKVFLNTASTSSIQVTETQLMRDTLCMLHGIPSVIYEKKAGNVSQRSSDIICNVSAEMVHDCLEAFTKLGTTLHHIRSSTEQHVKDPLLQSFQACLLELLEAFDLRLSTIEREIIGPHTTAYTLMTLLVDVESAFLPLKLLVPLIPSISDNERSFTLLESLFDLVGERQSIGDVRSYGSIGLVFFQCLHTYLRPVTIWLDEGILDNRGIQFFIKHRNQNSSTSDLWHDQFVLDLDDQNRIQAPKFLWPLVQKMFAAGKGVNLLRALDHGKVSNGQADKATLTFASVCGNDPYELDSFEDLFQHALDKWVRSKCSTSETQVLAAVIQHGQLRKTLAAIEHLFLSKNGSLSQQFAYTLFNHMDRRNLYWRDSFWLTELCQDCFKHVPELDVAKVSVRYIKNSSHHPKQQSMRELSMIRMDYALPWPAAIVIRPQHIDVLQNIFVLLLRLRYASHLLDRHKNSELLSIDTNRQLILSLRQRFRWFVNLLLSHLDLNVINSAMKRLHEIPEMTQSLDELVAVYNDTMVRVEESCLVGRSLHVLLDAIVALLDLAEQFSDLCAIAHSNKFVSNPNRNDIDGDLSDDEQRQGFNLTSEKASVDTNATLEECFACFDKNLGLFVTNIRDTIKGSANTSLQILLDSIESGLNKR</sequence>
<dbReference type="InterPro" id="IPR041470">
    <property type="entry name" value="GCP_N"/>
</dbReference>
<dbReference type="CDD" id="cd22572">
    <property type="entry name" value="GCP5_NTD"/>
    <property type="match status" value="1"/>
</dbReference>
<evidence type="ECO:0000256" key="3">
    <source>
        <dbReference type="ARBA" id="ARBA00022701"/>
    </source>
</evidence>
<dbReference type="GO" id="GO:0005816">
    <property type="term" value="C:spindle pole body"/>
    <property type="evidence" value="ECO:0007669"/>
    <property type="project" value="UniProtKB-ARBA"/>
</dbReference>
<dbReference type="Gene3D" id="1.20.120.1900">
    <property type="entry name" value="Gamma-tubulin complex, C-terminal domain"/>
    <property type="match status" value="1"/>
</dbReference>
<keyword evidence="4 5" id="KW-0206">Cytoskeleton</keyword>
<dbReference type="InterPro" id="IPR040457">
    <property type="entry name" value="GCP_C"/>
</dbReference>
<comment type="similarity">
    <text evidence="1 5">Belongs to the TUBGCP family.</text>
</comment>
<dbReference type="PANTHER" id="PTHR19302">
    <property type="entry name" value="GAMMA TUBULIN COMPLEX PROTEIN"/>
    <property type="match status" value="1"/>
</dbReference>
<feature type="domain" description="Gamma tubulin complex component protein N-terminal" evidence="9">
    <location>
        <begin position="218"/>
        <end position="519"/>
    </location>
</feature>
<feature type="domain" description="Gamma-Tubulin ring complex non-core subunit mod21 N-terminal" evidence="8">
    <location>
        <begin position="62"/>
        <end position="149"/>
    </location>
</feature>
<dbReference type="GO" id="GO:0051225">
    <property type="term" value="P:spindle assembly"/>
    <property type="evidence" value="ECO:0007669"/>
    <property type="project" value="TreeGrafter"/>
</dbReference>
<dbReference type="OrthoDB" id="66546at2759"/>
<reference evidence="10" key="1">
    <citation type="submission" date="2021-03" db="EMBL/GenBank/DDBJ databases">
        <authorList>
            <person name="Tagirdzhanova G."/>
        </authorList>
    </citation>
    <scope>NUCLEOTIDE SEQUENCE</scope>
</reference>
<dbReference type="Proteomes" id="UP000664169">
    <property type="component" value="Unassembled WGS sequence"/>
</dbReference>
<organism evidence="10 11">
    <name type="scientific">Gomphillus americanus</name>
    <dbReference type="NCBI Taxonomy" id="1940652"/>
    <lineage>
        <taxon>Eukaryota</taxon>
        <taxon>Fungi</taxon>
        <taxon>Dikarya</taxon>
        <taxon>Ascomycota</taxon>
        <taxon>Pezizomycotina</taxon>
        <taxon>Lecanoromycetes</taxon>
        <taxon>OSLEUM clade</taxon>
        <taxon>Ostropomycetidae</taxon>
        <taxon>Ostropales</taxon>
        <taxon>Graphidaceae</taxon>
        <taxon>Gomphilloideae</taxon>
        <taxon>Gomphillus</taxon>
    </lineage>
</organism>
<dbReference type="InterPro" id="IPR059169">
    <property type="entry name" value="GCP5_N_ext"/>
</dbReference>
<dbReference type="GO" id="GO:0051321">
    <property type="term" value="P:meiotic cell cycle"/>
    <property type="evidence" value="ECO:0007669"/>
    <property type="project" value="TreeGrafter"/>
</dbReference>
<name>A0A8H3EVU4_9LECA</name>
<evidence type="ECO:0000259" key="7">
    <source>
        <dbReference type="Pfam" id="PF04130"/>
    </source>
</evidence>
<evidence type="ECO:0000313" key="11">
    <source>
        <dbReference type="Proteomes" id="UP000664169"/>
    </source>
</evidence>
<accession>A0A8H3EVU4</accession>
<dbReference type="PANTHER" id="PTHR19302:SF33">
    <property type="entry name" value="GAMMA-TUBULIN COMPLEX COMPONENT 5"/>
    <property type="match status" value="1"/>
</dbReference>
<dbReference type="GO" id="GO:0007020">
    <property type="term" value="P:microtubule nucleation"/>
    <property type="evidence" value="ECO:0007669"/>
    <property type="project" value="InterPro"/>
</dbReference>
<dbReference type="InterPro" id="IPR007259">
    <property type="entry name" value="GCP"/>
</dbReference>
<evidence type="ECO:0000256" key="2">
    <source>
        <dbReference type="ARBA" id="ARBA00022490"/>
    </source>
</evidence>
<evidence type="ECO:0000256" key="1">
    <source>
        <dbReference type="ARBA" id="ARBA00010337"/>
    </source>
</evidence>
<feature type="region of interest" description="Disordered" evidence="6">
    <location>
        <begin position="150"/>
        <end position="170"/>
    </location>
</feature>
<dbReference type="GO" id="GO:0000930">
    <property type="term" value="C:gamma-tubulin complex"/>
    <property type="evidence" value="ECO:0007669"/>
    <property type="project" value="TreeGrafter"/>
</dbReference>
<dbReference type="GO" id="GO:0051011">
    <property type="term" value="F:microtubule minus-end binding"/>
    <property type="evidence" value="ECO:0007669"/>
    <property type="project" value="TreeGrafter"/>
</dbReference>
<dbReference type="AlphaFoldDB" id="A0A8H3EVU4"/>